<evidence type="ECO:0000256" key="10">
    <source>
        <dbReference type="SAM" id="Phobius"/>
    </source>
</evidence>
<evidence type="ECO:0000256" key="2">
    <source>
        <dbReference type="ARBA" id="ARBA00006555"/>
    </source>
</evidence>
<keyword evidence="9 10" id="KW-0472">Membrane</keyword>
<dbReference type="PANTHER" id="PTHR33446:SF2">
    <property type="entry name" value="PROTEIN TONB"/>
    <property type="match status" value="1"/>
</dbReference>
<dbReference type="PANTHER" id="PTHR33446">
    <property type="entry name" value="PROTEIN TONB-RELATED"/>
    <property type="match status" value="1"/>
</dbReference>
<evidence type="ECO:0000256" key="8">
    <source>
        <dbReference type="ARBA" id="ARBA00022989"/>
    </source>
</evidence>
<keyword evidence="5" id="KW-0997">Cell inner membrane</keyword>
<sequence length="278" mass="30850">MKKSYYLSATFNEVIFKNRNKIYGAYYLRRIYEKHIVIAIFVATAIFTTMLAAPLVQNAFKTPPGKKVTALEKPDSTTVFVIPPTPPIEMEKPKTEEVAVKQKEQKVKTEIYAETKVVRDDAKVETKELADVKDLTKVNFGTERIEGIPPSIPDVKVADTPPTGIGGNGEESNPKVFIYAEQMPEFEGGEKAMLKYISKKIVYPSAAQRIGIEGLVVVSFIVSETGEIKEAKVLKGLGHGTDEEALRVVKGMPSWKPGKQNGRAVAVRYTLPIRFSIK</sequence>
<dbReference type="Pfam" id="PF03544">
    <property type="entry name" value="TonB_C"/>
    <property type="match status" value="1"/>
</dbReference>
<keyword evidence="3" id="KW-0813">Transport</keyword>
<evidence type="ECO:0000256" key="6">
    <source>
        <dbReference type="ARBA" id="ARBA00022692"/>
    </source>
</evidence>
<keyword evidence="13" id="KW-1185">Reference proteome</keyword>
<organism evidence="12 13">
    <name type="scientific">Pontibacter locisalis</name>
    <dbReference type="NCBI Taxonomy" id="1719035"/>
    <lineage>
        <taxon>Bacteria</taxon>
        <taxon>Pseudomonadati</taxon>
        <taxon>Bacteroidota</taxon>
        <taxon>Cytophagia</taxon>
        <taxon>Cytophagales</taxon>
        <taxon>Hymenobacteraceae</taxon>
        <taxon>Pontibacter</taxon>
    </lineage>
</organism>
<dbReference type="NCBIfam" id="TIGR01352">
    <property type="entry name" value="tonB_Cterm"/>
    <property type="match status" value="1"/>
</dbReference>
<dbReference type="InterPro" id="IPR006260">
    <property type="entry name" value="TonB/TolA_C"/>
</dbReference>
<evidence type="ECO:0000313" key="12">
    <source>
        <dbReference type="EMBL" id="MFD2512744.1"/>
    </source>
</evidence>
<dbReference type="Gene3D" id="3.30.1150.10">
    <property type="match status" value="1"/>
</dbReference>
<keyword evidence="6 10" id="KW-0812">Transmembrane</keyword>
<keyword evidence="4" id="KW-1003">Cell membrane</keyword>
<evidence type="ECO:0000256" key="5">
    <source>
        <dbReference type="ARBA" id="ARBA00022519"/>
    </source>
</evidence>
<keyword evidence="8 10" id="KW-1133">Transmembrane helix</keyword>
<gene>
    <name evidence="12" type="ORF">ACFSRY_02590</name>
</gene>
<dbReference type="PROSITE" id="PS52015">
    <property type="entry name" value="TONB_CTD"/>
    <property type="match status" value="1"/>
</dbReference>
<proteinExistence type="inferred from homology"/>
<evidence type="ECO:0000256" key="4">
    <source>
        <dbReference type="ARBA" id="ARBA00022475"/>
    </source>
</evidence>
<evidence type="ECO:0000256" key="1">
    <source>
        <dbReference type="ARBA" id="ARBA00004383"/>
    </source>
</evidence>
<dbReference type="RefSeq" id="WP_377503163.1">
    <property type="nucleotide sequence ID" value="NZ_JBHULU010000003.1"/>
</dbReference>
<evidence type="ECO:0000256" key="9">
    <source>
        <dbReference type="ARBA" id="ARBA00023136"/>
    </source>
</evidence>
<comment type="subcellular location">
    <subcellularLocation>
        <location evidence="1">Cell inner membrane</location>
        <topology evidence="1">Single-pass membrane protein</topology>
        <orientation evidence="1">Periplasmic side</orientation>
    </subcellularLocation>
</comment>
<reference evidence="13" key="1">
    <citation type="journal article" date="2019" name="Int. J. Syst. Evol. Microbiol.">
        <title>The Global Catalogue of Microorganisms (GCM) 10K type strain sequencing project: providing services to taxonomists for standard genome sequencing and annotation.</title>
        <authorList>
            <consortium name="The Broad Institute Genomics Platform"/>
            <consortium name="The Broad Institute Genome Sequencing Center for Infectious Disease"/>
            <person name="Wu L."/>
            <person name="Ma J."/>
        </authorList>
    </citation>
    <scope>NUCLEOTIDE SEQUENCE [LARGE SCALE GENOMIC DNA]</scope>
    <source>
        <strain evidence="13">KCTC 42498</strain>
    </source>
</reference>
<dbReference type="EMBL" id="JBHULU010000003">
    <property type="protein sequence ID" value="MFD2512744.1"/>
    <property type="molecule type" value="Genomic_DNA"/>
</dbReference>
<dbReference type="Proteomes" id="UP001597544">
    <property type="component" value="Unassembled WGS sequence"/>
</dbReference>
<comment type="caution">
    <text evidence="12">The sequence shown here is derived from an EMBL/GenBank/DDBJ whole genome shotgun (WGS) entry which is preliminary data.</text>
</comment>
<evidence type="ECO:0000256" key="7">
    <source>
        <dbReference type="ARBA" id="ARBA00022927"/>
    </source>
</evidence>
<name>A0ABW5IGG3_9BACT</name>
<accession>A0ABW5IGG3</accession>
<dbReference type="InterPro" id="IPR051045">
    <property type="entry name" value="TonB-dependent_transducer"/>
</dbReference>
<comment type="similarity">
    <text evidence="2">Belongs to the TonB family.</text>
</comment>
<dbReference type="SUPFAM" id="SSF74653">
    <property type="entry name" value="TolA/TonB C-terminal domain"/>
    <property type="match status" value="1"/>
</dbReference>
<keyword evidence="7" id="KW-0653">Protein transport</keyword>
<evidence type="ECO:0000256" key="3">
    <source>
        <dbReference type="ARBA" id="ARBA00022448"/>
    </source>
</evidence>
<evidence type="ECO:0000259" key="11">
    <source>
        <dbReference type="PROSITE" id="PS52015"/>
    </source>
</evidence>
<feature type="domain" description="TonB C-terminal" evidence="11">
    <location>
        <begin position="188"/>
        <end position="278"/>
    </location>
</feature>
<dbReference type="InterPro" id="IPR037682">
    <property type="entry name" value="TonB_C"/>
</dbReference>
<evidence type="ECO:0000313" key="13">
    <source>
        <dbReference type="Proteomes" id="UP001597544"/>
    </source>
</evidence>
<feature type="transmembrane region" description="Helical" evidence="10">
    <location>
        <begin position="36"/>
        <end position="56"/>
    </location>
</feature>
<protein>
    <submittedName>
        <fullName evidence="12">Energy transducer TonB</fullName>
    </submittedName>
</protein>